<gene>
    <name evidence="1" type="ORF">MENTE1834_LOCUS14341</name>
</gene>
<dbReference type="Proteomes" id="UP001497535">
    <property type="component" value="Unassembled WGS sequence"/>
</dbReference>
<name>A0ACB0YN89_MELEN</name>
<comment type="caution">
    <text evidence="1">The sequence shown here is derived from an EMBL/GenBank/DDBJ whole genome shotgun (WGS) entry which is preliminary data.</text>
</comment>
<proteinExistence type="predicted"/>
<evidence type="ECO:0000313" key="1">
    <source>
        <dbReference type="EMBL" id="CAK5054198.1"/>
    </source>
</evidence>
<sequence length="388" mass="43332">MDVDGLLNHLMCTRDIVGVNPAVINKIINQALKVFASQPVMLELNPPITICGDIHGQYNDLIEMFNKIGQPGKQLPSTKYLFLGDYVDRGSKSIETIILLFCYKIKFPKNFYLLRGNHETSSINAVYGFKKEISKKFGNSYEKLWDTFNNAFAQMPITALVGGRILCMHGGISQHLGLLRDLKKLKRGWKDPKDSGPLATDLLWADPDPKTKGWRPSPRGISFTFGNDVLIDFCRRVDIDLVVRGHEVTMDGYALHPTERLITIFSAPNYCGEFDNAGAVMQVNLELGCSFTQFRSSKKITPTTVINRNTFDERTIQMVDNPPAGMTPLIIAPTKIGERPTVIFLPIQGASSSTSQGLQKSNVKTDSSNNLKKHYFLVITATLLFCCF</sequence>
<reference evidence="1" key="1">
    <citation type="submission" date="2023-11" db="EMBL/GenBank/DDBJ databases">
        <authorList>
            <person name="Poullet M."/>
        </authorList>
    </citation>
    <scope>NUCLEOTIDE SEQUENCE</scope>
    <source>
        <strain evidence="1">E1834</strain>
    </source>
</reference>
<organism evidence="1 2">
    <name type="scientific">Meloidogyne enterolobii</name>
    <name type="common">Root-knot nematode worm</name>
    <name type="synonym">Meloidogyne mayaguensis</name>
    <dbReference type="NCBI Taxonomy" id="390850"/>
    <lineage>
        <taxon>Eukaryota</taxon>
        <taxon>Metazoa</taxon>
        <taxon>Ecdysozoa</taxon>
        <taxon>Nematoda</taxon>
        <taxon>Chromadorea</taxon>
        <taxon>Rhabditida</taxon>
        <taxon>Tylenchina</taxon>
        <taxon>Tylenchomorpha</taxon>
        <taxon>Tylenchoidea</taxon>
        <taxon>Meloidogynidae</taxon>
        <taxon>Meloidogyninae</taxon>
        <taxon>Meloidogyne</taxon>
    </lineage>
</organism>
<evidence type="ECO:0000313" key="2">
    <source>
        <dbReference type="Proteomes" id="UP001497535"/>
    </source>
</evidence>
<keyword evidence="2" id="KW-1185">Reference proteome</keyword>
<protein>
    <submittedName>
        <fullName evidence="1">Uncharacterized protein</fullName>
    </submittedName>
</protein>
<accession>A0ACB0YN89</accession>
<dbReference type="EMBL" id="CAVMJV010000015">
    <property type="protein sequence ID" value="CAK5054198.1"/>
    <property type="molecule type" value="Genomic_DNA"/>
</dbReference>